<accession>A0A0A1GVG9</accession>
<dbReference type="InterPro" id="IPR050834">
    <property type="entry name" value="Glycosyltransf_2"/>
</dbReference>
<keyword evidence="2" id="KW-0328">Glycosyltransferase</keyword>
<evidence type="ECO:0000256" key="1">
    <source>
        <dbReference type="ARBA" id="ARBA00006739"/>
    </source>
</evidence>
<reference evidence="5 6" key="1">
    <citation type="submission" date="2014-11" db="EMBL/GenBank/DDBJ databases">
        <title>Complete genome sequence and analysis of Lactobacillus hokkaidonensis LOOC260T.</title>
        <authorList>
            <person name="Tanizawa Y."/>
            <person name="Tohno M."/>
            <person name="Kaminuma E."/>
            <person name="Nakamura Y."/>
            <person name="Arita M."/>
        </authorList>
    </citation>
    <scope>NUCLEOTIDE SEQUENCE [LARGE SCALE GENOMIC DNA]</scope>
    <source>
        <strain evidence="5 6">LOOC260</strain>
    </source>
</reference>
<sequence>MKISVIMGTHNGEATIKTAVQSIQNQTEPDWEFIICDDCSTDNTWSILQSIAALDSRIKLLQNSQQGGLSLSLNKCLAQAQAPLIARMDDDDVSQPHRFEAQIQALDKNPEIALTGCNAHLFSEPGHYQGFRKCPERPTAQQIFNGKNFIHPTILIRRQILLNVGGYNIAPYALRCEDFDLWCKLYAHGYRGINVQQPLLDYHESPRNIQHRNAQQHRNVHQVMKVWRKDLPLTTTGRIYSLIPLIKSWLPQSILNLRYRKLLVSQKEEESDD</sequence>
<dbReference type="KEGG" id="lho:LOOC260_102700"/>
<dbReference type="Gene3D" id="3.90.550.10">
    <property type="entry name" value="Spore Coat Polysaccharide Biosynthesis Protein SpsA, Chain A"/>
    <property type="match status" value="1"/>
</dbReference>
<protein>
    <submittedName>
        <fullName evidence="5">Glycosyltransferase</fullName>
    </submittedName>
</protein>
<dbReference type="InterPro" id="IPR001173">
    <property type="entry name" value="Glyco_trans_2-like"/>
</dbReference>
<keyword evidence="3 5" id="KW-0808">Transferase</keyword>
<dbReference type="Proteomes" id="UP000031620">
    <property type="component" value="Chromosome"/>
</dbReference>
<organism evidence="5 6">
    <name type="scientific">Paucilactobacillus hokkaidonensis JCM 18461</name>
    <dbReference type="NCBI Taxonomy" id="1291742"/>
    <lineage>
        <taxon>Bacteria</taxon>
        <taxon>Bacillati</taxon>
        <taxon>Bacillota</taxon>
        <taxon>Bacilli</taxon>
        <taxon>Lactobacillales</taxon>
        <taxon>Lactobacillaceae</taxon>
        <taxon>Paucilactobacillus</taxon>
    </lineage>
</organism>
<proteinExistence type="inferred from homology"/>
<evidence type="ECO:0000313" key="6">
    <source>
        <dbReference type="Proteomes" id="UP000031620"/>
    </source>
</evidence>
<evidence type="ECO:0000313" key="5">
    <source>
        <dbReference type="EMBL" id="BAP84848.1"/>
    </source>
</evidence>
<dbReference type="AlphaFoldDB" id="A0A0A1GVG9"/>
<comment type="similarity">
    <text evidence="1">Belongs to the glycosyltransferase 2 family.</text>
</comment>
<gene>
    <name evidence="5" type="ORF">LOOC260_102700</name>
</gene>
<name>A0A0A1GVG9_9LACO</name>
<evidence type="ECO:0000259" key="4">
    <source>
        <dbReference type="Pfam" id="PF00535"/>
    </source>
</evidence>
<dbReference type="PANTHER" id="PTHR43685">
    <property type="entry name" value="GLYCOSYLTRANSFERASE"/>
    <property type="match status" value="1"/>
</dbReference>
<dbReference type="PANTHER" id="PTHR43685:SF5">
    <property type="entry name" value="GLYCOSYLTRANSFERASE EPSE-RELATED"/>
    <property type="match status" value="1"/>
</dbReference>
<dbReference type="RefSeq" id="WP_052467240.1">
    <property type="nucleotide sequence ID" value="NZ_AP014680.1"/>
</dbReference>
<dbReference type="SUPFAM" id="SSF53448">
    <property type="entry name" value="Nucleotide-diphospho-sugar transferases"/>
    <property type="match status" value="1"/>
</dbReference>
<dbReference type="InterPro" id="IPR029044">
    <property type="entry name" value="Nucleotide-diphossugar_trans"/>
</dbReference>
<evidence type="ECO:0000256" key="3">
    <source>
        <dbReference type="ARBA" id="ARBA00022679"/>
    </source>
</evidence>
<dbReference type="GO" id="GO:0016757">
    <property type="term" value="F:glycosyltransferase activity"/>
    <property type="evidence" value="ECO:0007669"/>
    <property type="project" value="UniProtKB-KW"/>
</dbReference>
<feature type="domain" description="Glycosyltransferase 2-like" evidence="4">
    <location>
        <begin position="4"/>
        <end position="160"/>
    </location>
</feature>
<dbReference type="STRING" id="1291742.LOOC260_102700"/>
<dbReference type="EMBL" id="AP014680">
    <property type="protein sequence ID" value="BAP84848.1"/>
    <property type="molecule type" value="Genomic_DNA"/>
</dbReference>
<evidence type="ECO:0000256" key="2">
    <source>
        <dbReference type="ARBA" id="ARBA00022676"/>
    </source>
</evidence>
<dbReference type="Pfam" id="PF00535">
    <property type="entry name" value="Glycos_transf_2"/>
    <property type="match status" value="1"/>
</dbReference>
<dbReference type="HOGENOM" id="CLU_025996_0_9_9"/>